<proteinExistence type="predicted"/>
<protein>
    <recommendedName>
        <fullName evidence="2">Peptidase C45 hydrolase domain-containing protein</fullName>
    </recommendedName>
</protein>
<dbReference type="EMBL" id="BAAABY010000043">
    <property type="protein sequence ID" value="GAA0485083.1"/>
    <property type="molecule type" value="Genomic_DNA"/>
</dbReference>
<feature type="region of interest" description="Disordered" evidence="1">
    <location>
        <begin position="378"/>
        <end position="397"/>
    </location>
</feature>
<organism evidence="3 4">
    <name type="scientific">Streptomyces olivaceiscleroticus</name>
    <dbReference type="NCBI Taxonomy" id="68245"/>
    <lineage>
        <taxon>Bacteria</taxon>
        <taxon>Bacillati</taxon>
        <taxon>Actinomycetota</taxon>
        <taxon>Actinomycetes</taxon>
        <taxon>Kitasatosporales</taxon>
        <taxon>Streptomycetaceae</taxon>
        <taxon>Streptomyces</taxon>
    </lineage>
</organism>
<dbReference type="InterPro" id="IPR047794">
    <property type="entry name" value="C45_proenzyme-like"/>
</dbReference>
<keyword evidence="4" id="KW-1185">Reference proteome</keyword>
<sequence>MGAEVQEQELAGLRWLVLTGERSAVFRTLGDTTRADIHAVQDALPEREALRARTADGPGRARLARLLHRTETHWPVQVAELRDLATGAGLPFDDLLRANLRGDLGTDDGTGCTDLGWRRTRSRVAHNEDGAPALDGRLMLLTLRIDGEAPVTVQWYPGFLSANTFTATGHGLVWGINHIQVAAPADAPGRHFVARAMQQARTLDEALHHLSTHAGAGGFAYTLGEAATGRVAVVESAAGRTAAHEVRTGAPLQWHTNHLRRLPAALDAPANTLGDLPGESPVAFPGDSPVASGESPVAGPATQAARSLGQYEESVARGAALDRLPLPDTEPDADWFLQVLTGAPLPHGVHRTAAGTDPLMTLCTAVADLTEDRITVRGPDGRTAELPLSSYARGETS</sequence>
<gene>
    <name evidence="3" type="ORF">GCM10010361_57470</name>
</gene>
<evidence type="ECO:0000256" key="1">
    <source>
        <dbReference type="SAM" id="MobiDB-lite"/>
    </source>
</evidence>
<dbReference type="Proteomes" id="UP001500909">
    <property type="component" value="Unassembled WGS sequence"/>
</dbReference>
<feature type="domain" description="Peptidase C45 hydrolase" evidence="2">
    <location>
        <begin position="123"/>
        <end position="297"/>
    </location>
</feature>
<dbReference type="PANTHER" id="PTHR34180:SF1">
    <property type="entry name" value="BETA-ALANYL-DOPAMINE_CARCININE HYDROLASE"/>
    <property type="match status" value="1"/>
</dbReference>
<dbReference type="PANTHER" id="PTHR34180">
    <property type="entry name" value="PEPTIDASE C45"/>
    <property type="match status" value="1"/>
</dbReference>
<evidence type="ECO:0000259" key="2">
    <source>
        <dbReference type="Pfam" id="PF03417"/>
    </source>
</evidence>
<name>A0ABP3KQE7_9ACTN</name>
<comment type="caution">
    <text evidence="3">The sequence shown here is derived from an EMBL/GenBank/DDBJ whole genome shotgun (WGS) entry which is preliminary data.</text>
</comment>
<dbReference type="InterPro" id="IPR047801">
    <property type="entry name" value="Peptidase_C45"/>
</dbReference>
<evidence type="ECO:0000313" key="3">
    <source>
        <dbReference type="EMBL" id="GAA0485083.1"/>
    </source>
</evidence>
<dbReference type="InterPro" id="IPR005079">
    <property type="entry name" value="Peptidase_C45_hydrolase"/>
</dbReference>
<evidence type="ECO:0000313" key="4">
    <source>
        <dbReference type="Proteomes" id="UP001500909"/>
    </source>
</evidence>
<dbReference type="NCBIfam" id="NF040521">
    <property type="entry name" value="C45_proenzyme"/>
    <property type="match status" value="1"/>
</dbReference>
<accession>A0ABP3KQE7</accession>
<reference evidence="4" key="1">
    <citation type="journal article" date="2019" name="Int. J. Syst. Evol. Microbiol.">
        <title>The Global Catalogue of Microorganisms (GCM) 10K type strain sequencing project: providing services to taxonomists for standard genome sequencing and annotation.</title>
        <authorList>
            <consortium name="The Broad Institute Genomics Platform"/>
            <consortium name="The Broad Institute Genome Sequencing Center for Infectious Disease"/>
            <person name="Wu L."/>
            <person name="Ma J."/>
        </authorList>
    </citation>
    <scope>NUCLEOTIDE SEQUENCE [LARGE SCALE GENOMIC DNA]</scope>
    <source>
        <strain evidence="4">JCM 4805</strain>
    </source>
</reference>
<dbReference type="Pfam" id="PF03417">
    <property type="entry name" value="AAT"/>
    <property type="match status" value="1"/>
</dbReference>
<dbReference type="Gene3D" id="3.60.60.10">
    <property type="entry name" value="Penicillin V Acylase, Chain A"/>
    <property type="match status" value="1"/>
</dbReference>